<protein>
    <submittedName>
        <fullName evidence="2">Uncharacterized protein</fullName>
    </submittedName>
</protein>
<organism evidence="2 3">
    <name type="scientific">Desulfosarcina widdelii</name>
    <dbReference type="NCBI Taxonomy" id="947919"/>
    <lineage>
        <taxon>Bacteria</taxon>
        <taxon>Pseudomonadati</taxon>
        <taxon>Thermodesulfobacteriota</taxon>
        <taxon>Desulfobacteria</taxon>
        <taxon>Desulfobacterales</taxon>
        <taxon>Desulfosarcinaceae</taxon>
        <taxon>Desulfosarcina</taxon>
    </lineage>
</organism>
<dbReference type="EMBL" id="AP021875">
    <property type="protein sequence ID" value="BBO74378.1"/>
    <property type="molecule type" value="Genomic_DNA"/>
</dbReference>
<feature type="transmembrane region" description="Helical" evidence="1">
    <location>
        <begin position="6"/>
        <end position="22"/>
    </location>
</feature>
<dbReference type="KEGG" id="dwd:DSCW_17950"/>
<accession>A0A5K7Z0F7</accession>
<reference evidence="2 3" key="1">
    <citation type="submission" date="2019-11" db="EMBL/GenBank/DDBJ databases">
        <title>Comparative genomics of hydrocarbon-degrading Desulfosarcina strains.</title>
        <authorList>
            <person name="Watanabe M."/>
            <person name="Kojima H."/>
            <person name="Fukui M."/>
        </authorList>
    </citation>
    <scope>NUCLEOTIDE SEQUENCE [LARGE SCALE GENOMIC DNA]</scope>
    <source>
        <strain evidence="2 3">PP31</strain>
    </source>
</reference>
<name>A0A5K7Z0F7_9BACT</name>
<keyword evidence="1" id="KW-0472">Membrane</keyword>
<sequence>MIEAGFLLAGVILGVAVTFFVARNNQRYINRALNSDKELKRRLNAAVKAAKLS</sequence>
<gene>
    <name evidence="2" type="ORF">DSCW_17950</name>
</gene>
<evidence type="ECO:0000313" key="2">
    <source>
        <dbReference type="EMBL" id="BBO74378.1"/>
    </source>
</evidence>
<dbReference type="Proteomes" id="UP000427769">
    <property type="component" value="Chromosome"/>
</dbReference>
<evidence type="ECO:0000256" key="1">
    <source>
        <dbReference type="SAM" id="Phobius"/>
    </source>
</evidence>
<keyword evidence="1" id="KW-1133">Transmembrane helix</keyword>
<proteinExistence type="predicted"/>
<dbReference type="RefSeq" id="WP_155303416.1">
    <property type="nucleotide sequence ID" value="NZ_AP021875.1"/>
</dbReference>
<dbReference type="AlphaFoldDB" id="A0A5K7Z0F7"/>
<evidence type="ECO:0000313" key="3">
    <source>
        <dbReference type="Proteomes" id="UP000427769"/>
    </source>
</evidence>
<keyword evidence="3" id="KW-1185">Reference proteome</keyword>
<keyword evidence="1" id="KW-0812">Transmembrane</keyword>